<dbReference type="InterPro" id="IPR025766">
    <property type="entry name" value="ADD"/>
</dbReference>
<dbReference type="SUPFAM" id="SSF57903">
    <property type="entry name" value="FYVE/PHD zinc finger"/>
    <property type="match status" value="1"/>
</dbReference>
<keyword evidence="4" id="KW-0227">DNA damage</keyword>
<keyword evidence="8" id="KW-0067">ATP-binding</keyword>
<name>A0A8T0H7B5_CERPU</name>
<proteinExistence type="predicted"/>
<evidence type="ECO:0000256" key="12">
    <source>
        <dbReference type="SAM" id="MobiDB-lite"/>
    </source>
</evidence>
<evidence type="ECO:0000256" key="6">
    <source>
        <dbReference type="ARBA" id="ARBA00022801"/>
    </source>
</evidence>
<dbReference type="PANTHER" id="PTHR46357:SF1">
    <property type="entry name" value="TRANSCRIPTIONAL REGULATOR ATRX"/>
    <property type="match status" value="1"/>
</dbReference>
<dbReference type="GO" id="GO:0008270">
    <property type="term" value="F:zinc ion binding"/>
    <property type="evidence" value="ECO:0007669"/>
    <property type="project" value="UniProtKB-KW"/>
</dbReference>
<evidence type="ECO:0000256" key="1">
    <source>
        <dbReference type="ARBA" id="ARBA00004123"/>
    </source>
</evidence>
<evidence type="ECO:0000256" key="9">
    <source>
        <dbReference type="ARBA" id="ARBA00023125"/>
    </source>
</evidence>
<evidence type="ECO:0000259" key="13">
    <source>
        <dbReference type="PROSITE" id="PS51533"/>
    </source>
</evidence>
<dbReference type="Pfam" id="PF17981">
    <property type="entry name" value="ADD_ATRX"/>
    <property type="match status" value="1"/>
</dbReference>
<feature type="compositionally biased region" description="Polar residues" evidence="12">
    <location>
        <begin position="277"/>
        <end position="287"/>
    </location>
</feature>
<dbReference type="InterPro" id="IPR013083">
    <property type="entry name" value="Znf_RING/FYVE/PHD"/>
</dbReference>
<dbReference type="GO" id="GO:0005634">
    <property type="term" value="C:nucleus"/>
    <property type="evidence" value="ECO:0007669"/>
    <property type="project" value="UniProtKB-SubCell"/>
</dbReference>
<dbReference type="CDD" id="cd11726">
    <property type="entry name" value="ADDz_ATRX"/>
    <property type="match status" value="1"/>
</dbReference>
<evidence type="ECO:0000256" key="5">
    <source>
        <dbReference type="ARBA" id="ARBA00022771"/>
    </source>
</evidence>
<dbReference type="InterPro" id="IPR041430">
    <property type="entry name" value="ADD_ATRX"/>
</dbReference>
<comment type="caution">
    <text evidence="14">The sequence shown here is derived from an EMBL/GenBank/DDBJ whole genome shotgun (WGS) entry which is preliminary data.</text>
</comment>
<dbReference type="GO" id="GO:0005721">
    <property type="term" value="C:pericentric heterochromatin"/>
    <property type="evidence" value="ECO:0007669"/>
    <property type="project" value="TreeGrafter"/>
</dbReference>
<keyword evidence="6" id="KW-0378">Hydrolase</keyword>
<dbReference type="GO" id="GO:0006338">
    <property type="term" value="P:chromatin remodeling"/>
    <property type="evidence" value="ECO:0007669"/>
    <property type="project" value="TreeGrafter"/>
</dbReference>
<evidence type="ECO:0000313" key="15">
    <source>
        <dbReference type="Proteomes" id="UP000822688"/>
    </source>
</evidence>
<accession>A0A8T0H7B5</accession>
<dbReference type="GO" id="GO:0016787">
    <property type="term" value="F:hydrolase activity"/>
    <property type="evidence" value="ECO:0007669"/>
    <property type="project" value="UniProtKB-KW"/>
</dbReference>
<evidence type="ECO:0000256" key="7">
    <source>
        <dbReference type="ARBA" id="ARBA00022833"/>
    </source>
</evidence>
<feature type="region of interest" description="Disordered" evidence="12">
    <location>
        <begin position="304"/>
        <end position="371"/>
    </location>
</feature>
<feature type="region of interest" description="Disordered" evidence="12">
    <location>
        <begin position="1"/>
        <end position="70"/>
    </location>
</feature>
<dbReference type="InterPro" id="IPR011011">
    <property type="entry name" value="Znf_FYVE_PHD"/>
</dbReference>
<dbReference type="PROSITE" id="PS51533">
    <property type="entry name" value="ADD"/>
    <property type="match status" value="1"/>
</dbReference>
<evidence type="ECO:0000256" key="11">
    <source>
        <dbReference type="ARBA" id="ARBA00023242"/>
    </source>
</evidence>
<evidence type="ECO:0000256" key="8">
    <source>
        <dbReference type="ARBA" id="ARBA00022840"/>
    </source>
</evidence>
<dbReference type="AlphaFoldDB" id="A0A8T0H7B5"/>
<dbReference type="Proteomes" id="UP000822688">
    <property type="component" value="Chromosome 7"/>
</dbReference>
<feature type="region of interest" description="Disordered" evidence="12">
    <location>
        <begin position="260"/>
        <end position="291"/>
    </location>
</feature>
<keyword evidence="15" id="KW-1185">Reference proteome</keyword>
<dbReference type="PANTHER" id="PTHR46357">
    <property type="entry name" value="TRANSCRIPTIONAL REGULATOR ATRX"/>
    <property type="match status" value="1"/>
</dbReference>
<dbReference type="EMBL" id="CM026428">
    <property type="protein sequence ID" value="KAG0566587.1"/>
    <property type="molecule type" value="Genomic_DNA"/>
</dbReference>
<sequence length="551" mass="60972">MARPKQRIGVDKESRSIKRVKTGSGEPDNTRTSSHEAFGDEPSAETSQSGGLPADTWSKDAMLNGEEVNKDLNAETMQPIPQQEEDCVVLQSTVDGSKTEYLSAKATNTGSVQCPDDGQVESAPAPKDINFTDGKRASDSAAEAQGFDCTTCGNKFHSTSDIKGHPNLGVGICRKCWNFLFSSPYTKSKVDGYEEQCRWCGEGGDIVMCDDCDKVFCKLCIVRNFGPKVLNEIVHSAHWSCFNCNPELLRAHVNEFKKFQASTPSGDSFPVWRRGGSSRNTRNATNSDLRKGYDEGATIAELLAQEEERRRQNPGEWMKPKRTPGRKPSGAPRVSGSRKKTGTSPNITSIPKQTGRARVRHPTAVSRQSSKSNLTIAEMIQKIPTPSVPPAKIYIRPHQWQEKRQQAAEIRRKRAEDQAAKAELLKNAANPPNDSQKNNHENNTTMQAQAAGSNLPHFHCNKDKEVQHLHHHQEDTEKLIMNDNDKVQVKSEYVLDPDAAVSIERKVEIKTIFYSEESTGDLMQTSEDAFGTTAKNLFANFTGVSSGEHHT</sequence>
<keyword evidence="9" id="KW-0238">DNA-binding</keyword>
<dbReference type="Gene3D" id="3.30.40.10">
    <property type="entry name" value="Zinc/RING finger domain, C3HC4 (zinc finger)"/>
    <property type="match status" value="1"/>
</dbReference>
<keyword evidence="7" id="KW-0862">Zinc</keyword>
<feature type="compositionally biased region" description="Polar residues" evidence="12">
    <location>
        <begin position="342"/>
        <end position="352"/>
    </location>
</feature>
<gene>
    <name evidence="14" type="ORF">KC19_7G075000</name>
</gene>
<keyword evidence="3" id="KW-0547">Nucleotide-binding</keyword>
<dbReference type="GO" id="GO:0005524">
    <property type="term" value="F:ATP binding"/>
    <property type="evidence" value="ECO:0007669"/>
    <property type="project" value="UniProtKB-KW"/>
</dbReference>
<dbReference type="GO" id="GO:0006281">
    <property type="term" value="P:DNA repair"/>
    <property type="evidence" value="ECO:0007669"/>
    <property type="project" value="UniProtKB-KW"/>
</dbReference>
<comment type="subcellular location">
    <subcellularLocation>
        <location evidence="1">Nucleus</location>
    </subcellularLocation>
</comment>
<evidence type="ECO:0000256" key="2">
    <source>
        <dbReference type="ARBA" id="ARBA00022723"/>
    </source>
</evidence>
<dbReference type="GO" id="GO:0031297">
    <property type="term" value="P:replication fork processing"/>
    <property type="evidence" value="ECO:0007669"/>
    <property type="project" value="TreeGrafter"/>
</dbReference>
<evidence type="ECO:0000256" key="10">
    <source>
        <dbReference type="ARBA" id="ARBA00023204"/>
    </source>
</evidence>
<keyword evidence="5" id="KW-0863">Zinc-finger</keyword>
<keyword evidence="11" id="KW-0539">Nucleus</keyword>
<dbReference type="InterPro" id="IPR052131">
    <property type="entry name" value="ATRX_domain-containing"/>
</dbReference>
<keyword evidence="2" id="KW-0479">Metal-binding</keyword>
<reference evidence="14" key="1">
    <citation type="submission" date="2020-06" db="EMBL/GenBank/DDBJ databases">
        <title>WGS assembly of Ceratodon purpureus strain R40.</title>
        <authorList>
            <person name="Carey S.B."/>
            <person name="Jenkins J."/>
            <person name="Shu S."/>
            <person name="Lovell J.T."/>
            <person name="Sreedasyam A."/>
            <person name="Maumus F."/>
            <person name="Tiley G.P."/>
            <person name="Fernandez-Pozo N."/>
            <person name="Barry K."/>
            <person name="Chen C."/>
            <person name="Wang M."/>
            <person name="Lipzen A."/>
            <person name="Daum C."/>
            <person name="Saski C.A."/>
            <person name="Payton A.C."/>
            <person name="Mcbreen J.C."/>
            <person name="Conrad R.E."/>
            <person name="Kollar L.M."/>
            <person name="Olsson S."/>
            <person name="Huttunen S."/>
            <person name="Landis J.B."/>
            <person name="Wickett N.J."/>
            <person name="Johnson M.G."/>
            <person name="Rensing S.A."/>
            <person name="Grimwood J."/>
            <person name="Schmutz J."/>
            <person name="Mcdaniel S.F."/>
        </authorList>
    </citation>
    <scope>NUCLEOTIDE SEQUENCE</scope>
    <source>
        <strain evidence="14">R40</strain>
    </source>
</reference>
<evidence type="ECO:0000256" key="3">
    <source>
        <dbReference type="ARBA" id="ARBA00022741"/>
    </source>
</evidence>
<organism evidence="14 15">
    <name type="scientific">Ceratodon purpureus</name>
    <name type="common">Fire moss</name>
    <name type="synonym">Dicranum purpureum</name>
    <dbReference type="NCBI Taxonomy" id="3225"/>
    <lineage>
        <taxon>Eukaryota</taxon>
        <taxon>Viridiplantae</taxon>
        <taxon>Streptophyta</taxon>
        <taxon>Embryophyta</taxon>
        <taxon>Bryophyta</taxon>
        <taxon>Bryophytina</taxon>
        <taxon>Bryopsida</taxon>
        <taxon>Dicranidae</taxon>
        <taxon>Pseudoditrichales</taxon>
        <taxon>Ditrichaceae</taxon>
        <taxon>Ceratodon</taxon>
    </lineage>
</organism>
<protein>
    <recommendedName>
        <fullName evidence="13">PHD-type domain-containing protein</fullName>
    </recommendedName>
</protein>
<evidence type="ECO:0000313" key="14">
    <source>
        <dbReference type="EMBL" id="KAG0566587.1"/>
    </source>
</evidence>
<evidence type="ECO:0000256" key="4">
    <source>
        <dbReference type="ARBA" id="ARBA00022763"/>
    </source>
</evidence>
<dbReference type="GO" id="GO:0031490">
    <property type="term" value="F:chromatin DNA binding"/>
    <property type="evidence" value="ECO:0007669"/>
    <property type="project" value="TreeGrafter"/>
</dbReference>
<dbReference type="GO" id="GO:0010468">
    <property type="term" value="P:regulation of gene expression"/>
    <property type="evidence" value="ECO:0007669"/>
    <property type="project" value="UniProtKB-ARBA"/>
</dbReference>
<keyword evidence="10" id="KW-0234">DNA repair</keyword>
<feature type="domain" description="PHD-type" evidence="13">
    <location>
        <begin position="137"/>
        <end position="272"/>
    </location>
</feature>